<dbReference type="InterPro" id="IPR016032">
    <property type="entry name" value="Sig_transdc_resp-reg_C-effctor"/>
</dbReference>
<name>A0ABX0VS51_9ENTR</name>
<dbReference type="SMART" id="SM00862">
    <property type="entry name" value="Trans_reg_C"/>
    <property type="match status" value="1"/>
</dbReference>
<organism evidence="4 5">
    <name type="scientific">Cedecea colo</name>
    <dbReference type="NCBI Taxonomy" id="2552946"/>
    <lineage>
        <taxon>Bacteria</taxon>
        <taxon>Pseudomonadati</taxon>
        <taxon>Pseudomonadota</taxon>
        <taxon>Gammaproteobacteria</taxon>
        <taxon>Enterobacterales</taxon>
        <taxon>Enterobacteriaceae</taxon>
        <taxon>Cedecea</taxon>
    </lineage>
</organism>
<dbReference type="Pfam" id="PF00486">
    <property type="entry name" value="Trans_reg_C"/>
    <property type="match status" value="1"/>
</dbReference>
<feature type="domain" description="OmpR/PhoB-type" evidence="3">
    <location>
        <begin position="24"/>
        <end position="99"/>
    </location>
</feature>
<evidence type="ECO:0000259" key="3">
    <source>
        <dbReference type="SMART" id="SM00862"/>
    </source>
</evidence>
<comment type="caution">
    <text evidence="4">The sequence shown here is derived from an EMBL/GenBank/DDBJ whole genome shotgun (WGS) entry which is preliminary data.</text>
</comment>
<accession>A0ABX0VS51</accession>
<dbReference type="SUPFAM" id="SSF46894">
    <property type="entry name" value="C-terminal effector domain of the bipartite response regulators"/>
    <property type="match status" value="1"/>
</dbReference>
<keyword evidence="2" id="KW-0472">Membrane</keyword>
<evidence type="ECO:0000256" key="2">
    <source>
        <dbReference type="SAM" id="Phobius"/>
    </source>
</evidence>
<dbReference type="InterPro" id="IPR001867">
    <property type="entry name" value="OmpR/PhoB-type_DNA-bd"/>
</dbReference>
<dbReference type="Gene3D" id="1.10.10.10">
    <property type="entry name" value="Winged helix-like DNA-binding domain superfamily/Winged helix DNA-binding domain"/>
    <property type="match status" value="1"/>
</dbReference>
<dbReference type="Proteomes" id="UP000697927">
    <property type="component" value="Unassembled WGS sequence"/>
</dbReference>
<dbReference type="InterPro" id="IPR036388">
    <property type="entry name" value="WH-like_DNA-bd_sf"/>
</dbReference>
<gene>
    <name evidence="4" type="ORF">E2L00_16560</name>
</gene>
<dbReference type="RefSeq" id="WP_167613518.1">
    <property type="nucleotide sequence ID" value="NZ_SOYS01000008.1"/>
</dbReference>
<reference evidence="4 5" key="1">
    <citation type="journal article" date="2020" name="Microorganisms">
        <title>Polyphasic Characterisation of Cedecea colo sp. nov., a New Enteric Bacterium Isolated from the Koala Hindgut.</title>
        <authorList>
            <person name="Boath J.M."/>
            <person name="Dakhal S."/>
            <person name="Van T.T.H."/>
            <person name="Moore R.J."/>
            <person name="Dekiwadia C."/>
            <person name="Macreadie I.G."/>
        </authorList>
    </citation>
    <scope>NUCLEOTIDE SEQUENCE [LARGE SCALE GENOMIC DNA]</scope>
    <source>
        <strain evidence="4 5">ZA</strain>
    </source>
</reference>
<keyword evidence="2" id="KW-0812">Transmembrane</keyword>
<evidence type="ECO:0000256" key="1">
    <source>
        <dbReference type="ARBA" id="ARBA00023125"/>
    </source>
</evidence>
<protein>
    <submittedName>
        <fullName evidence="4">Winged helix family transcriptional regulator</fullName>
    </submittedName>
</protein>
<keyword evidence="5" id="KW-1185">Reference proteome</keyword>
<feature type="transmembrane region" description="Helical" evidence="2">
    <location>
        <begin position="144"/>
        <end position="164"/>
    </location>
</feature>
<keyword evidence="1" id="KW-0238">DNA-binding</keyword>
<dbReference type="EMBL" id="SOYS01000008">
    <property type="protein sequence ID" value="NIY49075.1"/>
    <property type="molecule type" value="Genomic_DNA"/>
</dbReference>
<dbReference type="CDD" id="cd00383">
    <property type="entry name" value="trans_reg_C"/>
    <property type="match status" value="1"/>
</dbReference>
<evidence type="ECO:0000313" key="4">
    <source>
        <dbReference type="EMBL" id="NIY49075.1"/>
    </source>
</evidence>
<proteinExistence type="predicted"/>
<evidence type="ECO:0000313" key="5">
    <source>
        <dbReference type="Proteomes" id="UP000697927"/>
    </source>
</evidence>
<sequence>MRYNLNAGLIYNAEEGSLTLAGNDEPDTQLSITANALLSFFLHNQSVVSRNEVLKKVWDDNGFTSSNANLNQYLSMLRKTFRHYGIENVIITISRGYLQLNPAILVEALDDVPPPTDAMPTAPSLTINDPVRPQPTGHQQGMCWYMASVALLLISILLLIPALFGGEKSRPIVLTSMANSPCELLASDDMLSSVTETVYDKNFDAVRQRLALPCRPDERFIFFYGDKLQTNGLGRVFMAHCAMHENNAFSYCDNYFYYSWNPQ</sequence>
<keyword evidence="2" id="KW-1133">Transmembrane helix</keyword>